<organism evidence="1 2">
    <name type="scientific">Xylona heveae (strain CBS 132557 / TC161)</name>
    <dbReference type="NCBI Taxonomy" id="1328760"/>
    <lineage>
        <taxon>Eukaryota</taxon>
        <taxon>Fungi</taxon>
        <taxon>Dikarya</taxon>
        <taxon>Ascomycota</taxon>
        <taxon>Pezizomycotina</taxon>
        <taxon>Xylonomycetes</taxon>
        <taxon>Xylonales</taxon>
        <taxon>Xylonaceae</taxon>
        <taxon>Xylona</taxon>
    </lineage>
</organism>
<evidence type="ECO:0000313" key="2">
    <source>
        <dbReference type="Proteomes" id="UP000076632"/>
    </source>
</evidence>
<dbReference type="EMBL" id="KV407467">
    <property type="protein sequence ID" value="KZF19174.1"/>
    <property type="molecule type" value="Genomic_DNA"/>
</dbReference>
<dbReference type="AlphaFoldDB" id="A0A164ZJF8"/>
<dbReference type="RefSeq" id="XP_018184729.1">
    <property type="nucleotide sequence ID" value="XM_018336625.1"/>
</dbReference>
<evidence type="ECO:0000313" key="1">
    <source>
        <dbReference type="EMBL" id="KZF19174.1"/>
    </source>
</evidence>
<accession>A0A164ZJF8</accession>
<name>A0A164ZJF8_XYLHT</name>
<reference evidence="1 2" key="1">
    <citation type="journal article" date="2016" name="Fungal Biol.">
        <title>The genome of Xylona heveae provides a window into fungal endophytism.</title>
        <authorList>
            <person name="Gazis R."/>
            <person name="Kuo A."/>
            <person name="Riley R."/>
            <person name="LaButti K."/>
            <person name="Lipzen A."/>
            <person name="Lin J."/>
            <person name="Amirebrahimi M."/>
            <person name="Hesse C.N."/>
            <person name="Spatafora J.W."/>
            <person name="Henrissat B."/>
            <person name="Hainaut M."/>
            <person name="Grigoriev I.V."/>
            <person name="Hibbett D.S."/>
        </authorList>
    </citation>
    <scope>NUCLEOTIDE SEQUENCE [LARGE SCALE GENOMIC DNA]</scope>
    <source>
        <strain evidence="1 2">TC161</strain>
    </source>
</reference>
<dbReference type="InParanoid" id="A0A164ZJF8"/>
<keyword evidence="2" id="KW-1185">Reference proteome</keyword>
<gene>
    <name evidence="1" type="ORF">L228DRAFT_47784</name>
</gene>
<proteinExistence type="predicted"/>
<protein>
    <submittedName>
        <fullName evidence="1">Uncharacterized protein</fullName>
    </submittedName>
</protein>
<dbReference type="Proteomes" id="UP000076632">
    <property type="component" value="Unassembled WGS sequence"/>
</dbReference>
<dbReference type="GeneID" id="28901762"/>
<sequence>MPVASGSTSHPHQRGKLPTVRYACALGNCQMSKQYLITLHSITLLYLPTITILTSHYTTMSHDLHQQTPYYILYTRQSGL</sequence>